<dbReference type="RefSeq" id="WP_079713935.1">
    <property type="nucleotide sequence ID" value="NZ_FUZC01000012.1"/>
</dbReference>
<accession>A0A2N0U038</accession>
<comment type="caution">
    <text evidence="1">The sequence shown here is derived from an EMBL/GenBank/DDBJ whole genome shotgun (WGS) entry which is preliminary data.</text>
</comment>
<evidence type="ECO:0008006" key="3">
    <source>
        <dbReference type="Google" id="ProtNLM"/>
    </source>
</evidence>
<reference evidence="1 2" key="1">
    <citation type="submission" date="2015-10" db="EMBL/GenBank/DDBJ databases">
        <title>Draft genome sequence of Salegentibacter salinarum KCTC 12975.</title>
        <authorList>
            <person name="Lin W."/>
            <person name="Zheng Q."/>
        </authorList>
    </citation>
    <scope>NUCLEOTIDE SEQUENCE [LARGE SCALE GENOMIC DNA]</scope>
    <source>
        <strain evidence="1 2">KCTC 12975</strain>
    </source>
</reference>
<protein>
    <recommendedName>
        <fullName evidence="3">MCBG-like protein</fullName>
    </recommendedName>
</protein>
<dbReference type="Pfam" id="PF13599">
    <property type="entry name" value="Pentapeptide_4"/>
    <property type="match status" value="1"/>
</dbReference>
<evidence type="ECO:0000313" key="2">
    <source>
        <dbReference type="Proteomes" id="UP000232673"/>
    </source>
</evidence>
<dbReference type="InterPro" id="IPR052949">
    <property type="entry name" value="PA_immunity-related"/>
</dbReference>
<dbReference type="PANTHER" id="PTHR42999">
    <property type="entry name" value="ANTIBIOTIC RESISTANCE PROTEIN MCBG"/>
    <property type="match status" value="1"/>
</dbReference>
<dbReference type="Gene3D" id="2.160.20.80">
    <property type="entry name" value="E3 ubiquitin-protein ligase SopA"/>
    <property type="match status" value="1"/>
</dbReference>
<dbReference type="Pfam" id="PF00805">
    <property type="entry name" value="Pentapeptide"/>
    <property type="match status" value="1"/>
</dbReference>
<gene>
    <name evidence="1" type="ORF">APR41_13885</name>
</gene>
<name>A0A2N0U038_9FLAO</name>
<dbReference type="Proteomes" id="UP000232673">
    <property type="component" value="Unassembled WGS sequence"/>
</dbReference>
<keyword evidence="2" id="KW-1185">Reference proteome</keyword>
<dbReference type="SUPFAM" id="SSF141571">
    <property type="entry name" value="Pentapeptide repeat-like"/>
    <property type="match status" value="1"/>
</dbReference>
<dbReference type="STRING" id="447422.SAMN05660903_02912"/>
<dbReference type="EMBL" id="LKTS01000005">
    <property type="protein sequence ID" value="PKD20365.1"/>
    <property type="molecule type" value="Genomic_DNA"/>
</dbReference>
<dbReference type="AlphaFoldDB" id="A0A2N0U038"/>
<organism evidence="1 2">
    <name type="scientific">Salegentibacter salinarum</name>
    <dbReference type="NCBI Taxonomy" id="447422"/>
    <lineage>
        <taxon>Bacteria</taxon>
        <taxon>Pseudomonadati</taxon>
        <taxon>Bacteroidota</taxon>
        <taxon>Flavobacteriia</taxon>
        <taxon>Flavobacteriales</taxon>
        <taxon>Flavobacteriaceae</taxon>
        <taxon>Salegentibacter</taxon>
    </lineage>
</organism>
<dbReference type="PANTHER" id="PTHR42999:SF1">
    <property type="entry name" value="PENTAPEPTIDE REPEAT-CONTAINING PROTEIN"/>
    <property type="match status" value="1"/>
</dbReference>
<dbReference type="InterPro" id="IPR001646">
    <property type="entry name" value="5peptide_repeat"/>
</dbReference>
<dbReference type="OrthoDB" id="67652at2"/>
<evidence type="ECO:0000313" key="1">
    <source>
        <dbReference type="EMBL" id="PKD20365.1"/>
    </source>
</evidence>
<proteinExistence type="predicted"/>
<sequence length="188" mass="21321">MENQIEEQVFNNKNLQNHTFANSYESCQFTNCNFSTGSLKGILFIDCEFEDCDLSNVNLDHTSFQNCNFKACKMMGLLFNNCEPFAFSLSVNECILNHSSFFGMKLNKTNFQNSKLQEVDFSAADLSHSKFLNSELSGAVFQNTNLTKADFSSARDYNIDPENNKLKGAKFSLDQVSGLLNKYQIKIE</sequence>